<name>A0ABZ1B1X2_9ACTN</name>
<reference evidence="2 3" key="1">
    <citation type="submission" date="2023-12" db="EMBL/GenBank/DDBJ databases">
        <title>Blastococcus brunescens sp. nov., an actonobacterium isolated from sandstone collected in sahara desert.</title>
        <authorList>
            <person name="Gtari M."/>
            <person name="Ghodhbane F."/>
        </authorList>
    </citation>
    <scope>NUCLEOTIDE SEQUENCE [LARGE SCALE GENOMIC DNA]</scope>
    <source>
        <strain evidence="2 3">BMG 8361</strain>
    </source>
</reference>
<evidence type="ECO:0008006" key="4">
    <source>
        <dbReference type="Google" id="ProtNLM"/>
    </source>
</evidence>
<feature type="compositionally biased region" description="Polar residues" evidence="1">
    <location>
        <begin position="222"/>
        <end position="234"/>
    </location>
</feature>
<protein>
    <recommendedName>
        <fullName evidence="4">Transcriptional regulator, AbiEi antitoxin, Type IV TA system</fullName>
    </recommendedName>
</protein>
<proteinExistence type="predicted"/>
<feature type="compositionally biased region" description="Basic and acidic residues" evidence="1">
    <location>
        <begin position="198"/>
        <end position="207"/>
    </location>
</feature>
<feature type="region of interest" description="Disordered" evidence="1">
    <location>
        <begin position="198"/>
        <end position="251"/>
    </location>
</feature>
<dbReference type="RefSeq" id="WP_324276132.1">
    <property type="nucleotide sequence ID" value="NZ_CP141261.1"/>
</dbReference>
<dbReference type="Proteomes" id="UP001324287">
    <property type="component" value="Chromosome"/>
</dbReference>
<organism evidence="2 3">
    <name type="scientific">Blastococcus brunescens</name>
    <dbReference type="NCBI Taxonomy" id="1564165"/>
    <lineage>
        <taxon>Bacteria</taxon>
        <taxon>Bacillati</taxon>
        <taxon>Actinomycetota</taxon>
        <taxon>Actinomycetes</taxon>
        <taxon>Geodermatophilales</taxon>
        <taxon>Geodermatophilaceae</taxon>
        <taxon>Blastococcus</taxon>
    </lineage>
</organism>
<dbReference type="EMBL" id="CP141261">
    <property type="protein sequence ID" value="WRL64807.1"/>
    <property type="molecule type" value="Genomic_DNA"/>
</dbReference>
<evidence type="ECO:0000256" key="1">
    <source>
        <dbReference type="SAM" id="MobiDB-lite"/>
    </source>
</evidence>
<gene>
    <name evidence="2" type="ORF">U6N30_03375</name>
</gene>
<keyword evidence="3" id="KW-1185">Reference proteome</keyword>
<sequence length="251" mass="27601">MHPELSAVAAGRLGLFTSQEALRVGYRVEDIRVELRTRRWSRLRKGVYIGTERLVTADDRERHLIDCVAVLLSLGAGPVLSHASAARFHELVLPWRQSSEVRVTAVDDWRRGRGYRVAQAAMVPDEIQPWLAFGATTVPRTLVDCAREWSLTDAVVAMDAALQKRKTTRDELVRAVLGGSHRVGIAVAARALALSDGRAESPWRRGDVSPCSHPDSRGLSCRSRSMTRQDSSDAQMPGTRTPPSPSSSTGR</sequence>
<accession>A0ABZ1B1X2</accession>
<evidence type="ECO:0000313" key="2">
    <source>
        <dbReference type="EMBL" id="WRL64807.1"/>
    </source>
</evidence>
<evidence type="ECO:0000313" key="3">
    <source>
        <dbReference type="Proteomes" id="UP001324287"/>
    </source>
</evidence>